<evidence type="ECO:0000313" key="8">
    <source>
        <dbReference type="EMBL" id="QBF75060.1"/>
    </source>
</evidence>
<accession>A0A494WTE5</accession>
<dbReference type="KEGG" id="csci:HDCHBGLK_02469"/>
<reference evidence="8 9" key="1">
    <citation type="journal article" date="2019" name="Appl. Environ. Microbiol.">
        <title>Clostridium scindens ATCC 35704: integration of nutritional requirements, the complete genome sequence, and global transcriptional responses to bile acids.</title>
        <authorList>
            <person name="Devendran S."/>
            <person name="Shrestha R."/>
            <person name="Alves J.M.P."/>
            <person name="Wolf P.G."/>
            <person name="Ly L."/>
            <person name="Hernandez A.G."/>
            <person name="Mendez-Garcia C."/>
            <person name="Inboden A."/>
            <person name="Wiley J."/>
            <person name="Paul O."/>
            <person name="Allen A."/>
            <person name="Springer E."/>
            <person name="Wright C.L."/>
            <person name="Fields C.J."/>
            <person name="Daniel S.L."/>
            <person name="Ridlon J.M."/>
        </authorList>
    </citation>
    <scope>NUCLEOTIDE SEQUENCE [LARGE SCALE GENOMIC DNA]</scope>
    <source>
        <strain evidence="8 9">ATCC 35704</strain>
    </source>
</reference>
<dbReference type="InterPro" id="IPR052536">
    <property type="entry name" value="ABC-4_Integral_Memb_Prot"/>
</dbReference>
<feature type="transmembrane region" description="Helical" evidence="6">
    <location>
        <begin position="20"/>
        <end position="40"/>
    </location>
</feature>
<comment type="subcellular location">
    <subcellularLocation>
        <location evidence="1">Cell membrane</location>
        <topology evidence="1">Multi-pass membrane protein</topology>
    </subcellularLocation>
</comment>
<feature type="transmembrane region" description="Helical" evidence="6">
    <location>
        <begin position="631"/>
        <end position="653"/>
    </location>
</feature>
<evidence type="ECO:0000256" key="1">
    <source>
        <dbReference type="ARBA" id="ARBA00004651"/>
    </source>
</evidence>
<evidence type="ECO:0000259" key="7">
    <source>
        <dbReference type="Pfam" id="PF02687"/>
    </source>
</evidence>
<feature type="transmembrane region" description="Helical" evidence="6">
    <location>
        <begin position="236"/>
        <end position="255"/>
    </location>
</feature>
<evidence type="ECO:0000256" key="2">
    <source>
        <dbReference type="ARBA" id="ARBA00022475"/>
    </source>
</evidence>
<dbReference type="EMBL" id="CP036170">
    <property type="protein sequence ID" value="QBF75060.1"/>
    <property type="molecule type" value="Genomic_DNA"/>
</dbReference>
<dbReference type="GO" id="GO:0005886">
    <property type="term" value="C:plasma membrane"/>
    <property type="evidence" value="ECO:0007669"/>
    <property type="project" value="UniProtKB-SubCell"/>
</dbReference>
<protein>
    <submittedName>
        <fullName evidence="8">Bacitracin export permease protein BceB</fullName>
    </submittedName>
</protein>
<dbReference type="PANTHER" id="PTHR46795:SF3">
    <property type="entry name" value="ABC TRANSPORTER PERMEASE"/>
    <property type="match status" value="1"/>
</dbReference>
<dbReference type="GeneID" id="62696667"/>
<feature type="transmembrane region" description="Helical" evidence="6">
    <location>
        <begin position="60"/>
        <end position="81"/>
    </location>
</feature>
<feature type="transmembrane region" description="Helical" evidence="6">
    <location>
        <begin position="287"/>
        <end position="308"/>
    </location>
</feature>
<evidence type="ECO:0000256" key="3">
    <source>
        <dbReference type="ARBA" id="ARBA00022692"/>
    </source>
</evidence>
<sequence length="697" mass="78715">MTMSKILEKLRKENKDQYRILGICIFLSILLVSSYAMMYFSPTIQKMLPEGGDTRKLCWLMFGVTVAGCTIFTIYGASLFFKYKSREFGVLLALGERKRQLAGCLARELAAVILGYTLLGVIGAFPISFLIWKGFQALLLDARNLRYSISMMGIAAGVLFACLLACCIFAAGYRFIRRADIMEILKTQRKSEIVKDIRPWTGKLGMACVIIGLALAMAVPPIWARVFHHQASPLWNGAYLISAAGLYLFLLGAVGRAKKGRYPEKYYKNIISTNLMRFTARQTTKNMCVIAMLIFVLLISAFWGMSYYDSAFRNGENAPVDYSLHYPAAEQQITKEEIYDLAARHGVEITDYKEAQAAELLITYAGTELSDDGEYYDVKREKYATFLSASVFSRIAGKQVSLKPGEYKAIVQQRYQEEIWAKPECLLKVASPAAGEEMKPAYKGTVRFDNLTRVSDPFAFILSDADYASYTAALTEDNKVDMVFFNVKDVMDTYPFAKELEEEYIAHATDISDHYFLYDAREEELAEKAGEPYAYSGRVGMTADNPELLQDWKYAPVFKVLTKGEVMQMIAVFVLLSAYIAIIALAAIGVMTYVRSITIAVDNRQLFEDMKKLGASRDYETRVVKVQLRKIFLYPGIGGCGISLVFTILMLFFNDMRLEMEEVRLIGIESIMIGASAIFLYVLYRISFRKMRSMLDL</sequence>
<evidence type="ECO:0000256" key="4">
    <source>
        <dbReference type="ARBA" id="ARBA00022989"/>
    </source>
</evidence>
<feature type="transmembrane region" description="Helical" evidence="6">
    <location>
        <begin position="109"/>
        <end position="132"/>
    </location>
</feature>
<keyword evidence="9" id="KW-1185">Reference proteome</keyword>
<dbReference type="OrthoDB" id="1838031at2"/>
<evidence type="ECO:0000313" key="9">
    <source>
        <dbReference type="Proteomes" id="UP000289664"/>
    </source>
</evidence>
<evidence type="ECO:0000256" key="5">
    <source>
        <dbReference type="ARBA" id="ARBA00023136"/>
    </source>
</evidence>
<dbReference type="Pfam" id="PF02687">
    <property type="entry name" value="FtsX"/>
    <property type="match status" value="1"/>
</dbReference>
<keyword evidence="4 6" id="KW-1133">Transmembrane helix</keyword>
<feature type="transmembrane region" description="Helical" evidence="6">
    <location>
        <begin position="665"/>
        <end position="684"/>
    </location>
</feature>
<organism evidence="8 9">
    <name type="scientific">Clostridium scindens (strain ATCC 35704 / DSM 5676 / VPI 13733 / 19)</name>
    <dbReference type="NCBI Taxonomy" id="411468"/>
    <lineage>
        <taxon>Bacteria</taxon>
        <taxon>Bacillati</taxon>
        <taxon>Bacillota</taxon>
        <taxon>Clostridia</taxon>
        <taxon>Lachnospirales</taxon>
        <taxon>Lachnospiraceae</taxon>
    </lineage>
</organism>
<keyword evidence="2" id="KW-1003">Cell membrane</keyword>
<proteinExistence type="predicted"/>
<dbReference type="Proteomes" id="UP000289664">
    <property type="component" value="Chromosome"/>
</dbReference>
<dbReference type="RefSeq" id="WP_130574601.1">
    <property type="nucleotide sequence ID" value="NZ_CP036170.1"/>
</dbReference>
<dbReference type="AlphaFoldDB" id="A0A494WTE5"/>
<keyword evidence="3 6" id="KW-0812">Transmembrane</keyword>
<evidence type="ECO:0000256" key="6">
    <source>
        <dbReference type="SAM" id="Phobius"/>
    </source>
</evidence>
<name>A0A494WTE5_CLOS5</name>
<feature type="transmembrane region" description="Helical" evidence="6">
    <location>
        <begin position="569"/>
        <end position="594"/>
    </location>
</feature>
<dbReference type="InterPro" id="IPR003838">
    <property type="entry name" value="ABC3_permease_C"/>
</dbReference>
<feature type="transmembrane region" description="Helical" evidence="6">
    <location>
        <begin position="152"/>
        <end position="176"/>
    </location>
</feature>
<keyword evidence="5 6" id="KW-0472">Membrane</keyword>
<dbReference type="PANTHER" id="PTHR46795">
    <property type="entry name" value="ABC TRANSPORTER PERMEASE-RELATED-RELATED"/>
    <property type="match status" value="1"/>
</dbReference>
<feature type="transmembrane region" description="Helical" evidence="6">
    <location>
        <begin position="204"/>
        <end position="224"/>
    </location>
</feature>
<gene>
    <name evidence="8" type="primary">bceB_1</name>
    <name evidence="8" type="ORF">HDCHBGLK_02469</name>
</gene>
<feature type="domain" description="ABC3 transporter permease C-terminal" evidence="7">
    <location>
        <begin position="60"/>
        <end position="179"/>
    </location>
</feature>